<keyword evidence="3" id="KW-0687">Ribonucleoprotein</keyword>
<dbReference type="InterPro" id="IPR005840">
    <property type="entry name" value="Ribosomal_uS12_MeSTrfase_RimO"/>
</dbReference>
<evidence type="ECO:0000259" key="2">
    <source>
        <dbReference type="PROSITE" id="PS50926"/>
    </source>
</evidence>
<proteinExistence type="predicted"/>
<dbReference type="Pfam" id="PF18693">
    <property type="entry name" value="TRAM_2"/>
    <property type="match status" value="1"/>
</dbReference>
<keyword evidence="4" id="KW-1185">Reference proteome</keyword>
<reference evidence="3 4" key="1">
    <citation type="submission" date="2012-04" db="EMBL/GenBank/DDBJ databases">
        <title>The Genome Sequence of Bartonella koehlerae C-29.</title>
        <authorList>
            <consortium name="The Broad Institute Genome Sequencing Platform"/>
            <consortium name="The Broad Institute Genome Sequencing Center for Infectious Disease"/>
            <person name="Feldgarden M."/>
            <person name="Kirby J."/>
            <person name="Kosoy M."/>
            <person name="Birtles R."/>
            <person name="Probert W.S."/>
            <person name="Chiaraviglio L."/>
            <person name="Walker B."/>
            <person name="Young S.K."/>
            <person name="Zeng Q."/>
            <person name="Gargeya S."/>
            <person name="Fitzgerald M."/>
            <person name="Haas B."/>
            <person name="Abouelleil A."/>
            <person name="Alvarado L."/>
            <person name="Arachchi H.M."/>
            <person name="Berlin A.M."/>
            <person name="Chapman S.B."/>
            <person name="Goldberg J."/>
            <person name="Griggs A."/>
            <person name="Gujja S."/>
            <person name="Hansen M."/>
            <person name="Howarth C."/>
            <person name="Imamovic A."/>
            <person name="Larimer J."/>
            <person name="McCowen C."/>
            <person name="Montmayeur A."/>
            <person name="Murphy C."/>
            <person name="Neiman D."/>
            <person name="Pearson M."/>
            <person name="Priest M."/>
            <person name="Roberts A."/>
            <person name="Saif S."/>
            <person name="Shea T."/>
            <person name="Sisk P."/>
            <person name="Sykes S."/>
            <person name="Wortman J."/>
            <person name="Nusbaum C."/>
            <person name="Birren B."/>
        </authorList>
    </citation>
    <scope>NUCLEOTIDE SEQUENCE [LARGE SCALE GENOMIC DNA]</scope>
    <source>
        <strain evidence="3 4">C-29</strain>
    </source>
</reference>
<name>A0A067WE67_9HYPH</name>
<gene>
    <name evidence="3" type="ORF">O9A_00963</name>
</gene>
<keyword evidence="1 3" id="KW-0808">Transferase</keyword>
<dbReference type="PANTHER" id="PTHR43837:SF1">
    <property type="entry name" value="RIBOSOMAL PROTEIN US12 METHYLTHIOTRANSFERASE RIMO"/>
    <property type="match status" value="1"/>
</dbReference>
<dbReference type="InterPro" id="IPR002792">
    <property type="entry name" value="TRAM_dom"/>
</dbReference>
<sequence length="78" mass="8730">MAKQQKISTHLLKKKVGKRLQILIDESQGKIAKGLSQYDAPEIDGVVYISSRLPLRVGEFVIVKIERSDAYDLYGIAV</sequence>
<dbReference type="Gene3D" id="2.40.50.140">
    <property type="entry name" value="Nucleic acid-binding proteins"/>
    <property type="match status" value="1"/>
</dbReference>
<dbReference type="eggNOG" id="COG0621">
    <property type="taxonomic scope" value="Bacteria"/>
</dbReference>
<dbReference type="HOGENOM" id="CLU_2618983_0_0_5"/>
<dbReference type="PROSITE" id="PS50926">
    <property type="entry name" value="TRAM"/>
    <property type="match status" value="1"/>
</dbReference>
<dbReference type="GO" id="GO:0035599">
    <property type="term" value="F:aspartic acid methylthiotransferase activity"/>
    <property type="evidence" value="ECO:0007669"/>
    <property type="project" value="TreeGrafter"/>
</dbReference>
<evidence type="ECO:0000313" key="3">
    <source>
        <dbReference type="EMBL" id="KEC55083.1"/>
    </source>
</evidence>
<dbReference type="PATRIC" id="fig|1134510.3.peg.1099"/>
<keyword evidence="3" id="KW-0689">Ribosomal protein</keyword>
<dbReference type="AlphaFoldDB" id="A0A067WE67"/>
<accession>A0A067WE67</accession>
<evidence type="ECO:0000313" key="4">
    <source>
        <dbReference type="Proteomes" id="UP000027015"/>
    </source>
</evidence>
<evidence type="ECO:0000256" key="1">
    <source>
        <dbReference type="ARBA" id="ARBA00022679"/>
    </source>
</evidence>
<dbReference type="GO" id="GO:0005829">
    <property type="term" value="C:cytosol"/>
    <property type="evidence" value="ECO:0007669"/>
    <property type="project" value="TreeGrafter"/>
</dbReference>
<dbReference type="GO" id="GO:0051539">
    <property type="term" value="F:4 iron, 4 sulfur cluster binding"/>
    <property type="evidence" value="ECO:0007669"/>
    <property type="project" value="InterPro"/>
</dbReference>
<dbReference type="EMBL" id="AHPL01000008">
    <property type="protein sequence ID" value="KEC55083.1"/>
    <property type="molecule type" value="Genomic_DNA"/>
</dbReference>
<dbReference type="PANTHER" id="PTHR43837">
    <property type="entry name" value="RIBOSOMAL PROTEIN S12 METHYLTHIOTRANSFERASE RIMO"/>
    <property type="match status" value="1"/>
</dbReference>
<dbReference type="InterPro" id="IPR012340">
    <property type="entry name" value="NA-bd_OB-fold"/>
</dbReference>
<comment type="caution">
    <text evidence="3">The sequence shown here is derived from an EMBL/GenBank/DDBJ whole genome shotgun (WGS) entry which is preliminary data.</text>
</comment>
<feature type="domain" description="TRAM" evidence="2">
    <location>
        <begin position="13"/>
        <end position="78"/>
    </location>
</feature>
<dbReference type="STRING" id="1134510.O9A_00963"/>
<dbReference type="Proteomes" id="UP000027015">
    <property type="component" value="Unassembled WGS sequence"/>
</dbReference>
<dbReference type="GO" id="GO:0005840">
    <property type="term" value="C:ribosome"/>
    <property type="evidence" value="ECO:0007669"/>
    <property type="project" value="UniProtKB-KW"/>
</dbReference>
<protein>
    <submittedName>
        <fullName evidence="3">Ribosomal protein S12 methylthiotransferase RimO</fullName>
    </submittedName>
</protein>
<organism evidence="3 4">
    <name type="scientific">Bartonella koehlerae C-29</name>
    <dbReference type="NCBI Taxonomy" id="1134510"/>
    <lineage>
        <taxon>Bacteria</taxon>
        <taxon>Pseudomonadati</taxon>
        <taxon>Pseudomonadota</taxon>
        <taxon>Alphaproteobacteria</taxon>
        <taxon>Hyphomicrobiales</taxon>
        <taxon>Bartonellaceae</taxon>
        <taxon>Bartonella</taxon>
    </lineage>
</organism>